<name>A0A0D8BAS9_9ACTN</name>
<dbReference type="InterPro" id="IPR027417">
    <property type="entry name" value="P-loop_NTPase"/>
</dbReference>
<keyword evidence="3" id="KW-1185">Reference proteome</keyword>
<dbReference type="Pfam" id="PF00350">
    <property type="entry name" value="Dynamin_N"/>
    <property type="match status" value="1"/>
</dbReference>
<dbReference type="PANTHER" id="PTHR43681">
    <property type="entry name" value="TRANSMEMBRANE GTPASE FZO"/>
    <property type="match status" value="1"/>
</dbReference>
<dbReference type="InterPro" id="IPR051943">
    <property type="entry name" value="TRAFAC_Dynamin-like_GTPase"/>
</dbReference>
<dbReference type="Gene3D" id="3.40.50.300">
    <property type="entry name" value="P-loop containing nucleotide triphosphate hydrolases"/>
    <property type="match status" value="1"/>
</dbReference>
<sequence length="558" mass="60276">MKTSDGDASSPGGGRFFADNADRLAGLDDAEPVARCLRQAQERLDQPMRVAVAGQLKRGKSTLVNALLGETVAATGQLELTFNVNELVYSDEPAAVVRYQDGRSVEVDPADLHRWTVRDPERLADLRAIRSVELGLPHRLLRTFRLVDTPGLGSVDGVDAANTHDALGTYGDPEAQRRAETLATIGRTEAGMHADSAAEVNRADAVLFLFARSPHERDLRVVTEFVGSGSAATVTALKAFGVLSRCDEYWPPQPDLPGDHNPMTYDPMAAASQIAARLGQRSALARLFFAIVPVAGLVAEGAQTLPAASFDVLADLAAADPKRLALRLGDTAFFATRESLPGIRVPVEQRRDLILRLGAWGIHRACGYLRDGLGEAEVRQRLLADSGVERLRSLIVDHFGNRATLIKMDGGLRDLENAIVRLRREARQAGRPVPAAVDALAGRVENLRSNDHSFAELSVLSALYAQELDLSSVERDELLRVTGEYGQEPTARLGLDPAASAADQLAAATARIRWWAGRSADPLLDRETVRAARTVLRSYERLAHGAARPRSDGEVVVG</sequence>
<gene>
    <name evidence="2" type="ORF">FF36_05240</name>
</gene>
<dbReference type="OrthoDB" id="4379468at2"/>
<dbReference type="RefSeq" id="WP_044887721.1">
    <property type="nucleotide sequence ID" value="NZ_JYFN01000059.1"/>
</dbReference>
<proteinExistence type="predicted"/>
<evidence type="ECO:0000259" key="1">
    <source>
        <dbReference type="Pfam" id="PF00350"/>
    </source>
</evidence>
<dbReference type="PANTHER" id="PTHR43681:SF1">
    <property type="entry name" value="SARCALUMENIN"/>
    <property type="match status" value="1"/>
</dbReference>
<reference evidence="2 3" key="2">
    <citation type="journal article" date="2016" name="Genome Announc.">
        <title>Permanent Draft Genome Sequences for Two Variants of Frankia sp. Strain CpI1, the First Frankia Strain Isolated from Root Nodules of Comptonia peregrina.</title>
        <authorList>
            <person name="Oshone R."/>
            <person name="Hurst S.G.IV."/>
            <person name="Abebe-Akele F."/>
            <person name="Simpson S."/>
            <person name="Morris K."/>
            <person name="Thomas W.K."/>
            <person name="Tisa L.S."/>
        </authorList>
    </citation>
    <scope>NUCLEOTIDE SEQUENCE [LARGE SCALE GENOMIC DNA]</scope>
    <source>
        <strain evidence="3">CpI1-S</strain>
    </source>
</reference>
<accession>A0A0D8BAS9</accession>
<dbReference type="AlphaFoldDB" id="A0A0D8BAS9"/>
<dbReference type="SUPFAM" id="SSF52540">
    <property type="entry name" value="P-loop containing nucleoside triphosphate hydrolases"/>
    <property type="match status" value="1"/>
</dbReference>
<organism evidence="2 3">
    <name type="scientific">Frankia torreyi</name>
    <dbReference type="NCBI Taxonomy" id="1856"/>
    <lineage>
        <taxon>Bacteria</taxon>
        <taxon>Bacillati</taxon>
        <taxon>Actinomycetota</taxon>
        <taxon>Actinomycetes</taxon>
        <taxon>Frankiales</taxon>
        <taxon>Frankiaceae</taxon>
        <taxon>Frankia</taxon>
    </lineage>
</organism>
<evidence type="ECO:0000313" key="3">
    <source>
        <dbReference type="Proteomes" id="UP000032545"/>
    </source>
</evidence>
<dbReference type="InterPro" id="IPR045063">
    <property type="entry name" value="Dynamin_N"/>
</dbReference>
<comment type="caution">
    <text evidence="2">The sequence shown here is derived from an EMBL/GenBank/DDBJ whole genome shotgun (WGS) entry which is preliminary data.</text>
</comment>
<protein>
    <submittedName>
        <fullName evidence="2">Dynamin family protein</fullName>
    </submittedName>
</protein>
<dbReference type="PATRIC" id="fig|1502723.3.peg.5455"/>
<reference evidence="3" key="1">
    <citation type="submission" date="2015-02" db="EMBL/GenBank/DDBJ databases">
        <title>Draft Genome of Frankia sp. CpI1-S.</title>
        <authorList>
            <person name="Oshone R.T."/>
            <person name="Ngom M."/>
            <person name="Ghodhbane-Gtari F."/>
            <person name="Gtari M."/>
            <person name="Morris K."/>
            <person name="Thomas K."/>
            <person name="Sen A."/>
            <person name="Tisa L.S."/>
        </authorList>
    </citation>
    <scope>NUCLEOTIDE SEQUENCE [LARGE SCALE GENOMIC DNA]</scope>
    <source>
        <strain evidence="3">CpI1-S</strain>
    </source>
</reference>
<evidence type="ECO:0000313" key="2">
    <source>
        <dbReference type="EMBL" id="KJE20487.1"/>
    </source>
</evidence>
<dbReference type="EMBL" id="JYFN01000059">
    <property type="protein sequence ID" value="KJE20487.1"/>
    <property type="molecule type" value="Genomic_DNA"/>
</dbReference>
<dbReference type="Proteomes" id="UP000032545">
    <property type="component" value="Unassembled WGS sequence"/>
</dbReference>
<feature type="domain" description="Dynamin N-terminal" evidence="1">
    <location>
        <begin position="50"/>
        <end position="159"/>
    </location>
</feature>